<evidence type="ECO:0000256" key="1">
    <source>
        <dbReference type="SAM" id="Phobius"/>
    </source>
</evidence>
<name>A0A399EGH8_9DEIN</name>
<evidence type="ECO:0000313" key="3">
    <source>
        <dbReference type="Proteomes" id="UP000265800"/>
    </source>
</evidence>
<proteinExistence type="predicted"/>
<feature type="transmembrane region" description="Helical" evidence="1">
    <location>
        <begin position="176"/>
        <end position="194"/>
    </location>
</feature>
<evidence type="ECO:0000313" key="2">
    <source>
        <dbReference type="EMBL" id="RIH83235.1"/>
    </source>
</evidence>
<feature type="transmembrane region" description="Helical" evidence="1">
    <location>
        <begin position="110"/>
        <end position="127"/>
    </location>
</feature>
<keyword evidence="1" id="KW-1133">Transmembrane helix</keyword>
<dbReference type="Proteomes" id="UP000265800">
    <property type="component" value="Unassembled WGS sequence"/>
</dbReference>
<dbReference type="OrthoDB" id="8582979at2"/>
<feature type="transmembrane region" description="Helical" evidence="1">
    <location>
        <begin position="201"/>
        <end position="221"/>
    </location>
</feature>
<feature type="transmembrane region" description="Helical" evidence="1">
    <location>
        <begin position="227"/>
        <end position="249"/>
    </location>
</feature>
<keyword evidence="1" id="KW-0472">Membrane</keyword>
<dbReference type="RefSeq" id="WP_119360793.1">
    <property type="nucleotide sequence ID" value="NZ_QWKZ01000085.1"/>
</dbReference>
<dbReference type="PANTHER" id="PTHR36832:SF1">
    <property type="entry name" value="SLR1174 PROTEIN"/>
    <property type="match status" value="1"/>
</dbReference>
<dbReference type="InterPro" id="IPR010390">
    <property type="entry name" value="ABC-2_transporter-like"/>
</dbReference>
<gene>
    <name evidence="2" type="ORF">Mlute_02254</name>
</gene>
<dbReference type="Pfam" id="PF06182">
    <property type="entry name" value="ABC2_membrane_6"/>
    <property type="match status" value="1"/>
</dbReference>
<feature type="transmembrane region" description="Helical" evidence="1">
    <location>
        <begin position="23"/>
        <end position="44"/>
    </location>
</feature>
<keyword evidence="1" id="KW-0812">Transmembrane</keyword>
<reference evidence="2 3" key="1">
    <citation type="submission" date="2018-08" db="EMBL/GenBank/DDBJ databases">
        <title>Meiothermus luteus KCTC 52599 genome sequencing project.</title>
        <authorList>
            <person name="Da Costa M.S."/>
            <person name="Albuquerque L."/>
            <person name="Raposo P."/>
            <person name="Froufe H.J.C."/>
            <person name="Barroso C.S."/>
            <person name="Egas C."/>
        </authorList>
    </citation>
    <scope>NUCLEOTIDE SEQUENCE [LARGE SCALE GENOMIC DNA]</scope>
    <source>
        <strain evidence="2 3">KCTC 52599</strain>
    </source>
</reference>
<keyword evidence="3" id="KW-1185">Reference proteome</keyword>
<comment type="caution">
    <text evidence="2">The sequence shown here is derived from an EMBL/GenBank/DDBJ whole genome shotgun (WGS) entry which is preliminary data.</text>
</comment>
<protein>
    <submittedName>
        <fullName evidence="2">ABC-2 family transporter protein</fullName>
    </submittedName>
</protein>
<organism evidence="2 3">
    <name type="scientific">Meiothermus luteus</name>
    <dbReference type="NCBI Taxonomy" id="2026184"/>
    <lineage>
        <taxon>Bacteria</taxon>
        <taxon>Thermotogati</taxon>
        <taxon>Deinococcota</taxon>
        <taxon>Deinococci</taxon>
        <taxon>Thermales</taxon>
        <taxon>Thermaceae</taxon>
        <taxon>Meiothermus</taxon>
    </lineage>
</organism>
<dbReference type="AlphaFoldDB" id="A0A399EGH8"/>
<feature type="transmembrane region" description="Helical" evidence="1">
    <location>
        <begin position="139"/>
        <end position="156"/>
    </location>
</feature>
<sequence>MLRRFRTLLSVWYAYFLEYRAEVLLWALATVLPLILMGVWTKAAEGGDFALSAAEFARYFLCVFLVRQLTIIWVIWEFQEDVVQGRLSFKLLKPLDPGWDYLAQHLSERLTRLPFGLLIVGVFLLVYPQARFVPEAEGLLLGLAASVAAFLLRFLMQYTFALLCFWTERGAAIEELWFVAYIFLSGLIAPLSVFPEAVRNLALLTPFPYLVYFPASLIAGLPVSGGVLQGFAVLGAWFAVLWIVNRWLWRKGLKQFSGMGA</sequence>
<accession>A0A399EGH8</accession>
<dbReference type="EMBL" id="QWKZ01000085">
    <property type="protein sequence ID" value="RIH83235.1"/>
    <property type="molecule type" value="Genomic_DNA"/>
</dbReference>
<dbReference type="PANTHER" id="PTHR36832">
    <property type="entry name" value="SLR1174 PROTEIN-RELATED"/>
    <property type="match status" value="1"/>
</dbReference>